<protein>
    <submittedName>
        <fullName evidence="1">Uncharacterized protein</fullName>
    </submittedName>
</protein>
<proteinExistence type="predicted"/>
<evidence type="ECO:0000313" key="1">
    <source>
        <dbReference type="EMBL" id="PSS37299.1"/>
    </source>
</evidence>
<evidence type="ECO:0000313" key="2">
    <source>
        <dbReference type="Proteomes" id="UP000186601"/>
    </source>
</evidence>
<sequence>MIRIPTAIGQGQGKTIQCWEAVFWLLNSVSRAPSAVYGSELVGLHRNRKPRWGTTMDFGFQGNPSSSTTFQF</sequence>
<name>A0A2R6S502_9APHY</name>
<reference evidence="1 2" key="1">
    <citation type="submission" date="2018-02" db="EMBL/GenBank/DDBJ databases">
        <title>Genome sequence of the basidiomycete white-rot fungus Phlebia centrifuga.</title>
        <authorList>
            <person name="Granchi Z."/>
            <person name="Peng M."/>
            <person name="de Vries R.P."/>
            <person name="Hilden K."/>
            <person name="Makela M.R."/>
            <person name="Grigoriev I."/>
            <person name="Riley R."/>
        </authorList>
    </citation>
    <scope>NUCLEOTIDE SEQUENCE [LARGE SCALE GENOMIC DNA]</scope>
    <source>
        <strain evidence="1 2">FBCC195</strain>
    </source>
</reference>
<gene>
    <name evidence="1" type="ORF">PHLCEN_2v868</name>
</gene>
<dbReference type="AlphaFoldDB" id="A0A2R6S502"/>
<organism evidence="1 2">
    <name type="scientific">Hermanssonia centrifuga</name>
    <dbReference type="NCBI Taxonomy" id="98765"/>
    <lineage>
        <taxon>Eukaryota</taxon>
        <taxon>Fungi</taxon>
        <taxon>Dikarya</taxon>
        <taxon>Basidiomycota</taxon>
        <taxon>Agaricomycotina</taxon>
        <taxon>Agaricomycetes</taxon>
        <taxon>Polyporales</taxon>
        <taxon>Meruliaceae</taxon>
        <taxon>Hermanssonia</taxon>
    </lineage>
</organism>
<keyword evidence="2" id="KW-1185">Reference proteome</keyword>
<dbReference type="EMBL" id="MLYV02000067">
    <property type="protein sequence ID" value="PSS37299.1"/>
    <property type="molecule type" value="Genomic_DNA"/>
</dbReference>
<comment type="caution">
    <text evidence="1">The sequence shown here is derived from an EMBL/GenBank/DDBJ whole genome shotgun (WGS) entry which is preliminary data.</text>
</comment>
<accession>A0A2R6S502</accession>
<dbReference type="Proteomes" id="UP000186601">
    <property type="component" value="Unassembled WGS sequence"/>
</dbReference>